<dbReference type="Gene3D" id="3.40.190.290">
    <property type="match status" value="1"/>
</dbReference>
<dbReference type="InterPro" id="IPR000847">
    <property type="entry name" value="LysR_HTH_N"/>
</dbReference>
<dbReference type="Pfam" id="PF03466">
    <property type="entry name" value="LysR_substrate"/>
    <property type="match status" value="1"/>
</dbReference>
<dbReference type="SUPFAM" id="SSF46785">
    <property type="entry name" value="Winged helix' DNA-binding domain"/>
    <property type="match status" value="1"/>
</dbReference>
<reference evidence="6 7" key="1">
    <citation type="submission" date="2020-02" db="EMBL/GenBank/DDBJ databases">
        <authorList>
            <person name="Kim M.K."/>
        </authorList>
    </citation>
    <scope>NUCLEOTIDE SEQUENCE [LARGE SCALE GENOMIC DNA]</scope>
    <source>
        <strain evidence="6 7">17J57-3</strain>
    </source>
</reference>
<dbReference type="PROSITE" id="PS50931">
    <property type="entry name" value="HTH_LYSR"/>
    <property type="match status" value="1"/>
</dbReference>
<evidence type="ECO:0000256" key="2">
    <source>
        <dbReference type="ARBA" id="ARBA00023015"/>
    </source>
</evidence>
<dbReference type="SUPFAM" id="SSF53850">
    <property type="entry name" value="Periplasmic binding protein-like II"/>
    <property type="match status" value="1"/>
</dbReference>
<evidence type="ECO:0000256" key="4">
    <source>
        <dbReference type="ARBA" id="ARBA00023163"/>
    </source>
</evidence>
<dbReference type="Gene3D" id="1.10.10.10">
    <property type="entry name" value="Winged helix-like DNA-binding domain superfamily/Winged helix DNA-binding domain"/>
    <property type="match status" value="1"/>
</dbReference>
<sequence length="297" mass="32486">MDKLQAMRIFMEVVERGGFARAAGHLGIAPAVVTRNVASLEKRLGTPLLVRTTRRLTLTERGEIYLKRVKTILAEVADAESSVGSAAAMVVGTLRIAVTAVYGLYVLPALLSRFKEQYPQVQFDILLTDDPVDFIASGCDVYLALAENVTGVDVVVRKFGSAETILCATPSYLARSPRLDGIDDLRSHQRITVKRSRLWNDTWQLAGPNGELIDFSMEPAISCNTTAMVYQCVLNGLGIGRLPALLAKDVIETGNMRQVLGAYRCADADLVITYPGRFYLTSKARVFIDFILANAPV</sequence>
<dbReference type="InterPro" id="IPR005119">
    <property type="entry name" value="LysR_subst-bd"/>
</dbReference>
<comment type="caution">
    <text evidence="6">The sequence shown here is derived from an EMBL/GenBank/DDBJ whole genome shotgun (WGS) entry which is preliminary data.</text>
</comment>
<dbReference type="CDD" id="cd08422">
    <property type="entry name" value="PBP2_CrgA_like"/>
    <property type="match status" value="1"/>
</dbReference>
<dbReference type="RefSeq" id="WP_163968641.1">
    <property type="nucleotide sequence ID" value="NZ_JAAIVB010000085.1"/>
</dbReference>
<organism evidence="6 7">
    <name type="scientific">Noviherbaspirillum galbum</name>
    <dbReference type="NCBI Taxonomy" id="2709383"/>
    <lineage>
        <taxon>Bacteria</taxon>
        <taxon>Pseudomonadati</taxon>
        <taxon>Pseudomonadota</taxon>
        <taxon>Betaproteobacteria</taxon>
        <taxon>Burkholderiales</taxon>
        <taxon>Oxalobacteraceae</taxon>
        <taxon>Noviherbaspirillum</taxon>
    </lineage>
</organism>
<dbReference type="PANTHER" id="PTHR30537:SF5">
    <property type="entry name" value="HTH-TYPE TRANSCRIPTIONAL ACTIVATOR TTDR-RELATED"/>
    <property type="match status" value="1"/>
</dbReference>
<comment type="similarity">
    <text evidence="1">Belongs to the LysR transcriptional regulatory family.</text>
</comment>
<dbReference type="GO" id="GO:0003700">
    <property type="term" value="F:DNA-binding transcription factor activity"/>
    <property type="evidence" value="ECO:0007669"/>
    <property type="project" value="InterPro"/>
</dbReference>
<dbReference type="FunFam" id="1.10.10.10:FF:000001">
    <property type="entry name" value="LysR family transcriptional regulator"/>
    <property type="match status" value="1"/>
</dbReference>
<keyword evidence="4" id="KW-0804">Transcription</keyword>
<proteinExistence type="inferred from homology"/>
<dbReference type="InterPro" id="IPR036388">
    <property type="entry name" value="WH-like_DNA-bd_sf"/>
</dbReference>
<protein>
    <submittedName>
        <fullName evidence="6">LysR family transcriptional regulator</fullName>
    </submittedName>
</protein>
<dbReference type="Proteomes" id="UP000482155">
    <property type="component" value="Unassembled WGS sequence"/>
</dbReference>
<dbReference type="GO" id="GO:0003677">
    <property type="term" value="F:DNA binding"/>
    <property type="evidence" value="ECO:0007669"/>
    <property type="project" value="UniProtKB-KW"/>
</dbReference>
<dbReference type="EMBL" id="JAAIVB010000085">
    <property type="protein sequence ID" value="NEX64707.1"/>
    <property type="molecule type" value="Genomic_DNA"/>
</dbReference>
<evidence type="ECO:0000256" key="1">
    <source>
        <dbReference type="ARBA" id="ARBA00009437"/>
    </source>
</evidence>
<keyword evidence="3" id="KW-0238">DNA-binding</keyword>
<feature type="domain" description="HTH lysR-type" evidence="5">
    <location>
        <begin position="1"/>
        <end position="59"/>
    </location>
</feature>
<evidence type="ECO:0000313" key="7">
    <source>
        <dbReference type="Proteomes" id="UP000482155"/>
    </source>
</evidence>
<evidence type="ECO:0000259" key="5">
    <source>
        <dbReference type="PROSITE" id="PS50931"/>
    </source>
</evidence>
<dbReference type="InterPro" id="IPR036390">
    <property type="entry name" value="WH_DNA-bd_sf"/>
</dbReference>
<keyword evidence="7" id="KW-1185">Reference proteome</keyword>
<dbReference type="Pfam" id="PF00126">
    <property type="entry name" value="HTH_1"/>
    <property type="match status" value="1"/>
</dbReference>
<name>A0A6B3SVE4_9BURK</name>
<dbReference type="PANTHER" id="PTHR30537">
    <property type="entry name" value="HTH-TYPE TRANSCRIPTIONAL REGULATOR"/>
    <property type="match status" value="1"/>
</dbReference>
<evidence type="ECO:0000313" key="6">
    <source>
        <dbReference type="EMBL" id="NEX64707.1"/>
    </source>
</evidence>
<dbReference type="AlphaFoldDB" id="A0A6B3SVE4"/>
<evidence type="ECO:0000256" key="3">
    <source>
        <dbReference type="ARBA" id="ARBA00023125"/>
    </source>
</evidence>
<keyword evidence="2" id="KW-0805">Transcription regulation</keyword>
<accession>A0A6B3SVE4</accession>
<gene>
    <name evidence="6" type="ORF">G3574_26815</name>
</gene>
<dbReference type="InterPro" id="IPR058163">
    <property type="entry name" value="LysR-type_TF_proteobact-type"/>
</dbReference>